<sequence>MPSAPPEELAPAGTRHRVARAATEVLAPWVWVLGLPLVVAWQVTGQHLGEAVLWGLIVGITGSLIPMAVIVRGAKRGKWDSHHVTNRAGRLVPFAACIGSLALGFVVLLVGSAPHEMIALAAAELACLVVALAVTFGLKFKISMHAMVAAGSTVMLMKVYSPWLALLFLAVAWVCWSRVELKDHTVAQVTIGAVAGVVIGGGGYLGLAAVLA</sequence>
<dbReference type="Proteomes" id="UP001595764">
    <property type="component" value="Unassembled WGS sequence"/>
</dbReference>
<evidence type="ECO:0000313" key="3">
    <source>
        <dbReference type="Proteomes" id="UP001595764"/>
    </source>
</evidence>
<organism evidence="2 3">
    <name type="scientific">Amycolatopsis halotolerans</name>
    <dbReference type="NCBI Taxonomy" id="330083"/>
    <lineage>
        <taxon>Bacteria</taxon>
        <taxon>Bacillati</taxon>
        <taxon>Actinomycetota</taxon>
        <taxon>Actinomycetes</taxon>
        <taxon>Pseudonocardiales</taxon>
        <taxon>Pseudonocardiaceae</taxon>
        <taxon>Amycolatopsis</taxon>
    </lineage>
</organism>
<keyword evidence="1" id="KW-1133">Transmembrane helix</keyword>
<keyword evidence="1" id="KW-0472">Membrane</keyword>
<comment type="caution">
    <text evidence="2">The sequence shown here is derived from an EMBL/GenBank/DDBJ whole genome shotgun (WGS) entry which is preliminary data.</text>
</comment>
<keyword evidence="1" id="KW-0812">Transmembrane</keyword>
<feature type="transmembrane region" description="Helical" evidence="1">
    <location>
        <begin position="117"/>
        <end position="138"/>
    </location>
</feature>
<feature type="transmembrane region" description="Helical" evidence="1">
    <location>
        <begin position="91"/>
        <end position="111"/>
    </location>
</feature>
<accession>A0ABV7Q7A1</accession>
<name>A0ABV7Q7A1_9PSEU</name>
<feature type="transmembrane region" description="Helical" evidence="1">
    <location>
        <begin position="159"/>
        <end position="179"/>
    </location>
</feature>
<dbReference type="Gene3D" id="1.20.144.10">
    <property type="entry name" value="Phosphatidic acid phosphatase type 2/haloperoxidase"/>
    <property type="match status" value="1"/>
</dbReference>
<dbReference type="EMBL" id="JBHRWI010000004">
    <property type="protein sequence ID" value="MFC3509157.1"/>
    <property type="molecule type" value="Genomic_DNA"/>
</dbReference>
<evidence type="ECO:0008006" key="4">
    <source>
        <dbReference type="Google" id="ProtNLM"/>
    </source>
</evidence>
<proteinExistence type="predicted"/>
<evidence type="ECO:0000313" key="2">
    <source>
        <dbReference type="EMBL" id="MFC3509157.1"/>
    </source>
</evidence>
<gene>
    <name evidence="2" type="ORF">ACFORO_03205</name>
</gene>
<feature type="transmembrane region" description="Helical" evidence="1">
    <location>
        <begin position="191"/>
        <end position="211"/>
    </location>
</feature>
<evidence type="ECO:0000256" key="1">
    <source>
        <dbReference type="SAM" id="Phobius"/>
    </source>
</evidence>
<protein>
    <recommendedName>
        <fullName evidence="4">PAP2 superfamily protein</fullName>
    </recommendedName>
</protein>
<keyword evidence="3" id="KW-1185">Reference proteome</keyword>
<dbReference type="RefSeq" id="WP_377869399.1">
    <property type="nucleotide sequence ID" value="NZ_JBHMAY010000012.1"/>
</dbReference>
<reference evidence="3" key="1">
    <citation type="journal article" date="2019" name="Int. J. Syst. Evol. Microbiol.">
        <title>The Global Catalogue of Microorganisms (GCM) 10K type strain sequencing project: providing services to taxonomists for standard genome sequencing and annotation.</title>
        <authorList>
            <consortium name="The Broad Institute Genomics Platform"/>
            <consortium name="The Broad Institute Genome Sequencing Center for Infectious Disease"/>
            <person name="Wu L."/>
            <person name="Ma J."/>
        </authorList>
    </citation>
    <scope>NUCLEOTIDE SEQUENCE [LARGE SCALE GENOMIC DNA]</scope>
    <source>
        <strain evidence="3">CGMCC 4.7682</strain>
    </source>
</reference>
<feature type="transmembrane region" description="Helical" evidence="1">
    <location>
        <begin position="51"/>
        <end position="71"/>
    </location>
</feature>
<feature type="transmembrane region" description="Helical" evidence="1">
    <location>
        <begin position="25"/>
        <end position="45"/>
    </location>
</feature>